<accession>A0A1M7KAP7</accession>
<keyword evidence="1" id="KW-0812">Transmembrane</keyword>
<dbReference type="EMBL" id="FRCT01000008">
    <property type="protein sequence ID" value="SHM62285.1"/>
    <property type="molecule type" value="Genomic_DNA"/>
</dbReference>
<evidence type="ECO:0000256" key="1">
    <source>
        <dbReference type="SAM" id="Phobius"/>
    </source>
</evidence>
<dbReference type="OrthoDB" id="1822037at2"/>
<dbReference type="Proteomes" id="UP000184394">
    <property type="component" value="Unassembled WGS sequence"/>
</dbReference>
<feature type="transmembrane region" description="Helical" evidence="1">
    <location>
        <begin position="12"/>
        <end position="30"/>
    </location>
</feature>
<reference evidence="2 3" key="1">
    <citation type="submission" date="2016-11" db="EMBL/GenBank/DDBJ databases">
        <authorList>
            <person name="Jaros S."/>
            <person name="Januszkiewicz K."/>
            <person name="Wedrychowicz H."/>
        </authorList>
    </citation>
    <scope>NUCLEOTIDE SEQUENCE [LARGE SCALE GENOMIC DNA]</scope>
    <source>
        <strain evidence="2 3">Y1</strain>
    </source>
</reference>
<keyword evidence="1" id="KW-1133">Transmembrane helix</keyword>
<dbReference type="AlphaFoldDB" id="A0A1M7KAP7"/>
<feature type="transmembrane region" description="Helical" evidence="1">
    <location>
        <begin position="42"/>
        <end position="62"/>
    </location>
</feature>
<feature type="transmembrane region" description="Helical" evidence="1">
    <location>
        <begin position="82"/>
        <end position="101"/>
    </location>
</feature>
<gene>
    <name evidence="2" type="ORF">SAMN04487860_10810</name>
</gene>
<dbReference type="RefSeq" id="WP_072950966.1">
    <property type="nucleotide sequence ID" value="NZ_FRCT01000008.1"/>
</dbReference>
<sequence length="140" mass="15973">MENKKKKFSYTNFHTLVFVIAFTPITLYAFCKFQGRAYGDKLSILIGMAVFAVLQAFVQSRFYTLEKKDEMVQYNLARANKITLYTVLTVLFGAVLVNDYLKKGFICSDLCWITVMGAIALRSLLFTLFDAPSAKDMEDE</sequence>
<name>A0A1M7KAP7_RUMFL</name>
<protein>
    <submittedName>
        <fullName evidence="2">Uncharacterized protein</fullName>
    </submittedName>
</protein>
<keyword evidence="1" id="KW-0472">Membrane</keyword>
<evidence type="ECO:0000313" key="2">
    <source>
        <dbReference type="EMBL" id="SHM62285.1"/>
    </source>
</evidence>
<proteinExistence type="predicted"/>
<organism evidence="2 3">
    <name type="scientific">Ruminococcus flavefaciens</name>
    <dbReference type="NCBI Taxonomy" id="1265"/>
    <lineage>
        <taxon>Bacteria</taxon>
        <taxon>Bacillati</taxon>
        <taxon>Bacillota</taxon>
        <taxon>Clostridia</taxon>
        <taxon>Eubacteriales</taxon>
        <taxon>Oscillospiraceae</taxon>
        <taxon>Ruminococcus</taxon>
    </lineage>
</organism>
<feature type="transmembrane region" description="Helical" evidence="1">
    <location>
        <begin position="110"/>
        <end position="129"/>
    </location>
</feature>
<evidence type="ECO:0000313" key="3">
    <source>
        <dbReference type="Proteomes" id="UP000184394"/>
    </source>
</evidence>